<proteinExistence type="predicted"/>
<gene>
    <name evidence="2" type="ORF">VA613_12140</name>
</gene>
<reference evidence="2 3" key="1">
    <citation type="submission" date="2023-12" db="EMBL/GenBank/DDBJ databases">
        <title>Thiobacillus sedimentum sp. nov., a chemolithoautotrophic sulfur-oxidizing bacterium isolated from freshwater sediment.</title>
        <authorList>
            <person name="Luo J."/>
            <person name="Dai C."/>
        </authorList>
    </citation>
    <scope>NUCLEOTIDE SEQUENCE [LARGE SCALE GENOMIC DNA]</scope>
    <source>
        <strain evidence="2 3">SCUT-2</strain>
    </source>
</reference>
<dbReference type="Pfam" id="PF10006">
    <property type="entry name" value="DUF2249"/>
    <property type="match status" value="1"/>
</dbReference>
<dbReference type="RefSeq" id="WP_324779276.1">
    <property type="nucleotide sequence ID" value="NZ_CP141769.1"/>
</dbReference>
<protein>
    <submittedName>
        <fullName evidence="2">DUF2249 domain-containing protein</fullName>
    </submittedName>
</protein>
<accession>A0ABZ1CH85</accession>
<dbReference type="InterPro" id="IPR018720">
    <property type="entry name" value="DUF2249"/>
</dbReference>
<dbReference type="Proteomes" id="UP001334732">
    <property type="component" value="Chromosome"/>
</dbReference>
<feature type="domain" description="DUF2249" evidence="1">
    <location>
        <begin position="8"/>
        <end position="76"/>
    </location>
</feature>
<evidence type="ECO:0000313" key="2">
    <source>
        <dbReference type="EMBL" id="WRS38744.1"/>
    </source>
</evidence>
<sequence length="83" mass="9483">MTTPPQTTVDVRTIAPRDRHPLIFGTFSKLAPGEALLLVNDHDPKPLYYQFQAEHGGEFQWEYVESGPDVWRVRIDRVAPCCT</sequence>
<keyword evidence="3" id="KW-1185">Reference proteome</keyword>
<organism evidence="2 3">
    <name type="scientific">Thiobacillus sedimenti</name>
    <dbReference type="NCBI Taxonomy" id="3110231"/>
    <lineage>
        <taxon>Bacteria</taxon>
        <taxon>Pseudomonadati</taxon>
        <taxon>Pseudomonadota</taxon>
        <taxon>Betaproteobacteria</taxon>
        <taxon>Nitrosomonadales</taxon>
        <taxon>Thiobacillaceae</taxon>
        <taxon>Thiobacillus</taxon>
    </lineage>
</organism>
<name>A0ABZ1CH85_9PROT</name>
<dbReference type="EMBL" id="CP141769">
    <property type="protein sequence ID" value="WRS38744.1"/>
    <property type="molecule type" value="Genomic_DNA"/>
</dbReference>
<evidence type="ECO:0000259" key="1">
    <source>
        <dbReference type="Pfam" id="PF10006"/>
    </source>
</evidence>
<evidence type="ECO:0000313" key="3">
    <source>
        <dbReference type="Proteomes" id="UP001334732"/>
    </source>
</evidence>